<feature type="chain" id="PRO_5032841478" description="SbsA Ig-like domain-containing protein" evidence="1">
    <location>
        <begin position="21"/>
        <end position="309"/>
    </location>
</feature>
<comment type="caution">
    <text evidence="2">The sequence shown here is derived from an EMBL/GenBank/DDBJ whole genome shotgun (WGS) entry which is preliminary data.</text>
</comment>
<evidence type="ECO:0008006" key="4">
    <source>
        <dbReference type="Google" id="ProtNLM"/>
    </source>
</evidence>
<feature type="signal peptide" evidence="1">
    <location>
        <begin position="1"/>
        <end position="20"/>
    </location>
</feature>
<gene>
    <name evidence="2" type="ORF">HNR50_003325</name>
</gene>
<evidence type="ECO:0000313" key="3">
    <source>
        <dbReference type="Proteomes" id="UP000587760"/>
    </source>
</evidence>
<evidence type="ECO:0000256" key="1">
    <source>
        <dbReference type="SAM" id="SignalP"/>
    </source>
</evidence>
<dbReference type="EMBL" id="JACHGJ010000007">
    <property type="protein sequence ID" value="MBB6481645.1"/>
    <property type="molecule type" value="Genomic_DNA"/>
</dbReference>
<reference evidence="2 3" key="1">
    <citation type="submission" date="2020-08" db="EMBL/GenBank/DDBJ databases">
        <title>Genomic Encyclopedia of Type Strains, Phase IV (KMG-IV): sequencing the most valuable type-strain genomes for metagenomic binning, comparative biology and taxonomic classification.</title>
        <authorList>
            <person name="Goeker M."/>
        </authorList>
    </citation>
    <scope>NUCLEOTIDE SEQUENCE [LARGE SCALE GENOMIC DNA]</scope>
    <source>
        <strain evidence="2 3">DSM 2461</strain>
    </source>
</reference>
<evidence type="ECO:0000313" key="2">
    <source>
        <dbReference type="EMBL" id="MBB6481645.1"/>
    </source>
</evidence>
<dbReference type="RefSeq" id="WP_184747882.1">
    <property type="nucleotide sequence ID" value="NZ_JACHGJ010000007.1"/>
</dbReference>
<accession>A0A841RCD0</accession>
<keyword evidence="3" id="KW-1185">Reference proteome</keyword>
<dbReference type="Proteomes" id="UP000587760">
    <property type="component" value="Unassembled WGS sequence"/>
</dbReference>
<proteinExistence type="predicted"/>
<name>A0A841RCD0_9SPIO</name>
<sequence length="309" mass="33853">MKKRLILLFPLVFMSLIVSCDIASPYIDAILVKIDEDSEGGGGDADPEVAKVGNFSAVATALDLGVSSSIQLTWDDAVATDNQTEAVEIIIRVKQDTNPTGPADGEEVYIGSALLSEYIFSDFMIGALYHFGIWTKDASAYISEGQFDSASIQIAYYKASLDAYTDPYQSASGPIFSPAELYAGSDGVNLHSYINFPSVDVENVLQAFFSIGIQSPGNVIAVDIGRISQNWNTSSTFDDLFYGSYVDIGSWNSDTSPIFMDITTTVEYWKNNSCYGLRLFDNEGEYRAVLNSLQDFVNYPELKVYYGSD</sequence>
<keyword evidence="1" id="KW-0732">Signal</keyword>
<dbReference type="PROSITE" id="PS51257">
    <property type="entry name" value="PROKAR_LIPOPROTEIN"/>
    <property type="match status" value="1"/>
</dbReference>
<dbReference type="AlphaFoldDB" id="A0A841RCD0"/>
<protein>
    <recommendedName>
        <fullName evidence="4">SbsA Ig-like domain-containing protein</fullName>
    </recommendedName>
</protein>
<organism evidence="2 3">
    <name type="scientific">Spirochaeta isovalerica</name>
    <dbReference type="NCBI Taxonomy" id="150"/>
    <lineage>
        <taxon>Bacteria</taxon>
        <taxon>Pseudomonadati</taxon>
        <taxon>Spirochaetota</taxon>
        <taxon>Spirochaetia</taxon>
        <taxon>Spirochaetales</taxon>
        <taxon>Spirochaetaceae</taxon>
        <taxon>Spirochaeta</taxon>
    </lineage>
</organism>